<evidence type="ECO:0000313" key="2">
    <source>
        <dbReference type="EMBL" id="NTC30736.1"/>
    </source>
</evidence>
<reference evidence="2" key="1">
    <citation type="journal article" date="2020" name="Science">
        <title>Unexpected conservation and global transmission of agrobacterial virulence plasmids.</title>
        <authorList>
            <person name="Weisberg A.J."/>
            <person name="Davis E.W. 2nd"/>
            <person name="Tabima J."/>
            <person name="Belcher M.S."/>
            <person name="Miller M."/>
            <person name="Kuo C.H."/>
            <person name="Loper J.E."/>
            <person name="Grunwald N.J."/>
            <person name="Putnam M.L."/>
            <person name="Chang J.H."/>
        </authorList>
    </citation>
    <scope>NUCLEOTIDE SEQUENCE</scope>
    <source>
        <strain evidence="2">17-1853-1a</strain>
    </source>
</reference>
<comment type="caution">
    <text evidence="2">The sequence shown here is derived from an EMBL/GenBank/DDBJ whole genome shotgun (WGS) entry which is preliminary data.</text>
</comment>
<dbReference type="Proteomes" id="UP000702952">
    <property type="component" value="Unassembled WGS sequence"/>
</dbReference>
<feature type="domain" description="Peptidase S74" evidence="1">
    <location>
        <begin position="446"/>
        <end position="495"/>
    </location>
</feature>
<dbReference type="InterPro" id="IPR030392">
    <property type="entry name" value="S74_ICA"/>
</dbReference>
<organism evidence="2 3">
    <name type="scientific">Agrobacterium tumefaciens</name>
    <dbReference type="NCBI Taxonomy" id="358"/>
    <lineage>
        <taxon>Bacteria</taxon>
        <taxon>Pseudomonadati</taxon>
        <taxon>Pseudomonadota</taxon>
        <taxon>Alphaproteobacteria</taxon>
        <taxon>Hyphomicrobiales</taxon>
        <taxon>Rhizobiaceae</taxon>
        <taxon>Rhizobium/Agrobacterium group</taxon>
        <taxon>Agrobacterium</taxon>
        <taxon>Agrobacterium tumefaciens complex</taxon>
    </lineage>
</organism>
<accession>A0AA44F6N1</accession>
<proteinExistence type="predicted"/>
<evidence type="ECO:0000313" key="3">
    <source>
        <dbReference type="Proteomes" id="UP000702952"/>
    </source>
</evidence>
<evidence type="ECO:0000259" key="1">
    <source>
        <dbReference type="Pfam" id="PF13884"/>
    </source>
</evidence>
<protein>
    <submittedName>
        <fullName evidence="2">Tail fiber domain-containing protein</fullName>
    </submittedName>
</protein>
<dbReference type="RefSeq" id="WP_174019225.1">
    <property type="nucleotide sequence ID" value="NZ_JAAMAW010000015.1"/>
</dbReference>
<gene>
    <name evidence="2" type="ORF">G6M46_21635</name>
</gene>
<dbReference type="Pfam" id="PF13884">
    <property type="entry name" value="Peptidase_S74"/>
    <property type="match status" value="1"/>
</dbReference>
<sequence>MASSPKTTTQTTQTEPWSGAKPYLQSVYAQYDTALQQGKPQVWQGPTVAGQSNETKLAQQMAMQAATNGNTTSMLNNATNATNNLIQTGGANQQANQTYSNLMNGLNIGSDPSMGGIAALLSSTANTTAPGSNTYANIANSNNPGLGASQGAVTAAQGANPTNANLQATASGANIGNNPFLNESIANNQQNIADMLKNSTLPSLSGQAAALGRNGSGAFASQINTATGTAANQMAKVATDMYANQYNTDVNNMLNANTQLSNNHNTGISNQISAANNLGNAFATNANTQLAGAQGLDQNYQNSISNLSSLLGQQSDMYNKGVTNNLNNANLALNAANAGTNASQGAASTQLNAAGNAGNIYQNTLLPAETIGNIGAMNDAYNQQILNGQISQWDQQQQGPLIQLANFANILNGGGYNSQTSQTTQPGNSALSNILGLGTSFLGFLSDRRTKENIIRIGKSPNGWDMYSYNYIGDDEIYVGPMAQEVEAVRPELVTEIDGFKWIHNDTFKDLSISESVH</sequence>
<name>A0AA44F6N1_AGRTU</name>
<dbReference type="AlphaFoldDB" id="A0AA44F6N1"/>
<dbReference type="EMBL" id="JAAMAY010000030">
    <property type="protein sequence ID" value="NTC30736.1"/>
    <property type="molecule type" value="Genomic_DNA"/>
</dbReference>